<reference evidence="19 20" key="1">
    <citation type="submission" date="2022-09" db="EMBL/GenBank/DDBJ databases">
        <authorList>
            <person name="Palmer J.M."/>
        </authorList>
    </citation>
    <scope>NUCLEOTIDE SEQUENCE [LARGE SCALE GENOMIC DNA]</scope>
    <source>
        <strain evidence="19 20">DSM 7382</strain>
    </source>
</reference>
<feature type="transmembrane region" description="Helical" evidence="18">
    <location>
        <begin position="33"/>
        <end position="52"/>
    </location>
</feature>
<feature type="disulfide bond" evidence="17">
    <location>
        <begin position="94"/>
        <end position="422"/>
    </location>
</feature>
<organism evidence="19 20">
    <name type="scientific">Cerrena zonata</name>
    <dbReference type="NCBI Taxonomy" id="2478898"/>
    <lineage>
        <taxon>Eukaryota</taxon>
        <taxon>Fungi</taxon>
        <taxon>Dikarya</taxon>
        <taxon>Basidiomycota</taxon>
        <taxon>Agaricomycotina</taxon>
        <taxon>Agaricomycetes</taxon>
        <taxon>Polyporales</taxon>
        <taxon>Cerrenaceae</taxon>
        <taxon>Cerrena</taxon>
    </lineage>
</organism>
<keyword evidence="3" id="KW-0964">Secreted</keyword>
<evidence type="ECO:0000256" key="16">
    <source>
        <dbReference type="PIRSR" id="PIRSR000894-1"/>
    </source>
</evidence>
<dbReference type="Pfam" id="PF00328">
    <property type="entry name" value="His_Phos_2"/>
    <property type="match status" value="1"/>
</dbReference>
<protein>
    <recommendedName>
        <fullName evidence="14">Phytase A</fullName>
    </recommendedName>
    <alternativeName>
        <fullName evidence="15">Histidine acid phosphatase phyA</fullName>
    </alternativeName>
    <alternativeName>
        <fullName evidence="8">Myo-inositol hexakisphosphate phosphohydrolase A</fullName>
    </alternativeName>
    <alternativeName>
        <fullName evidence="7">Myo-inositol-hexaphosphate 3-phosphohydrolase A</fullName>
    </alternativeName>
</protein>
<evidence type="ECO:0000256" key="15">
    <source>
        <dbReference type="ARBA" id="ARBA00044262"/>
    </source>
</evidence>
<evidence type="ECO:0000313" key="19">
    <source>
        <dbReference type="EMBL" id="KAK7696094.1"/>
    </source>
</evidence>
<proteinExistence type="predicted"/>
<evidence type="ECO:0000256" key="4">
    <source>
        <dbReference type="ARBA" id="ARBA00022801"/>
    </source>
</evidence>
<dbReference type="Proteomes" id="UP001385951">
    <property type="component" value="Unassembled WGS sequence"/>
</dbReference>
<keyword evidence="6" id="KW-0325">Glycoprotein</keyword>
<dbReference type="InterPro" id="IPR016274">
    <property type="entry name" value="Histidine_acid_Pase_euk"/>
</dbReference>
<evidence type="ECO:0000256" key="12">
    <source>
        <dbReference type="ARBA" id="ARBA00043748"/>
    </source>
</evidence>
<evidence type="ECO:0000256" key="11">
    <source>
        <dbReference type="ARBA" id="ARBA00043721"/>
    </source>
</evidence>
<keyword evidence="20" id="KW-1185">Reference proteome</keyword>
<comment type="caution">
    <text evidence="19">The sequence shown here is derived from an EMBL/GenBank/DDBJ whole genome shotgun (WGS) entry which is preliminary data.</text>
</comment>
<dbReference type="PROSITE" id="PS00778">
    <property type="entry name" value="HIS_ACID_PHOSPHAT_2"/>
    <property type="match status" value="1"/>
</dbReference>
<keyword evidence="5 17" id="KW-1015">Disulfide bond</keyword>
<comment type="subunit">
    <text evidence="2">Monomer.</text>
</comment>
<gene>
    <name evidence="19" type="ORF">QCA50_000737</name>
</gene>
<dbReference type="InterPro" id="IPR033379">
    <property type="entry name" value="Acid_Pase_AS"/>
</dbReference>
<comment type="catalytic activity">
    <reaction evidence="9">
        <text>1D-myo-inositol 1,2,5,6-tetrakisphosphate + H2O = 1D-myo-inositol 1,2,6-trisphosphate + phosphate</text>
        <dbReference type="Rhea" id="RHEA:77119"/>
        <dbReference type="ChEBI" id="CHEBI:15377"/>
        <dbReference type="ChEBI" id="CHEBI:43474"/>
        <dbReference type="ChEBI" id="CHEBI:195535"/>
        <dbReference type="ChEBI" id="CHEBI:195537"/>
    </reaction>
    <physiologicalReaction direction="left-to-right" evidence="9">
        <dbReference type="Rhea" id="RHEA:77120"/>
    </physiologicalReaction>
</comment>
<comment type="catalytic activity">
    <reaction evidence="12">
        <text>1D-myo-inositol 1,2,4,5,6-pentakisphosphate + H2O = 1D-myo-inositol 1,2,5,6-tetrakisphosphate + phosphate</text>
        <dbReference type="Rhea" id="RHEA:77115"/>
        <dbReference type="ChEBI" id="CHEBI:15377"/>
        <dbReference type="ChEBI" id="CHEBI:43474"/>
        <dbReference type="ChEBI" id="CHEBI:57798"/>
        <dbReference type="ChEBI" id="CHEBI:195535"/>
    </reaction>
    <physiologicalReaction direction="left-to-right" evidence="12">
        <dbReference type="Rhea" id="RHEA:77116"/>
    </physiologicalReaction>
</comment>
<dbReference type="InterPro" id="IPR000560">
    <property type="entry name" value="His_Pase_clade-2"/>
</dbReference>
<evidence type="ECO:0000256" key="9">
    <source>
        <dbReference type="ARBA" id="ARBA00043670"/>
    </source>
</evidence>
<accession>A0AAW0GXA6</accession>
<dbReference type="GO" id="GO:0005576">
    <property type="term" value="C:extracellular region"/>
    <property type="evidence" value="ECO:0007669"/>
    <property type="project" value="UniProtKB-SubCell"/>
</dbReference>
<evidence type="ECO:0000256" key="18">
    <source>
        <dbReference type="SAM" id="Phobius"/>
    </source>
</evidence>
<evidence type="ECO:0000313" key="20">
    <source>
        <dbReference type="Proteomes" id="UP001385951"/>
    </source>
</evidence>
<dbReference type="PANTHER" id="PTHR20963:SF24">
    <property type="entry name" value="3-PHYTASE B"/>
    <property type="match status" value="1"/>
</dbReference>
<dbReference type="AlphaFoldDB" id="A0AAW0GXA6"/>
<dbReference type="EMBL" id="JASBNA010000001">
    <property type="protein sequence ID" value="KAK7696094.1"/>
    <property type="molecule type" value="Genomic_DNA"/>
</dbReference>
<evidence type="ECO:0000256" key="14">
    <source>
        <dbReference type="ARBA" id="ARBA00044106"/>
    </source>
</evidence>
<comment type="catalytic activity">
    <reaction evidence="10">
        <text>1D-myo-inositol 1,2-bisphosphate + H2O = 1D-myo-inositol 2-phosphate + phosphate</text>
        <dbReference type="Rhea" id="RHEA:77135"/>
        <dbReference type="ChEBI" id="CHEBI:15377"/>
        <dbReference type="ChEBI" id="CHEBI:43474"/>
        <dbReference type="ChEBI" id="CHEBI:84142"/>
        <dbReference type="ChEBI" id="CHEBI:195539"/>
    </reaction>
    <physiologicalReaction direction="left-to-right" evidence="10">
        <dbReference type="Rhea" id="RHEA:77136"/>
    </physiologicalReaction>
</comment>
<evidence type="ECO:0000256" key="2">
    <source>
        <dbReference type="ARBA" id="ARBA00011245"/>
    </source>
</evidence>
<evidence type="ECO:0000256" key="1">
    <source>
        <dbReference type="ARBA" id="ARBA00004613"/>
    </source>
</evidence>
<dbReference type="CDD" id="cd07061">
    <property type="entry name" value="HP_HAP_like"/>
    <property type="match status" value="1"/>
</dbReference>
<dbReference type="SUPFAM" id="SSF53254">
    <property type="entry name" value="Phosphoglycerate mutase-like"/>
    <property type="match status" value="1"/>
</dbReference>
<dbReference type="GO" id="GO:0003993">
    <property type="term" value="F:acid phosphatase activity"/>
    <property type="evidence" value="ECO:0007669"/>
    <property type="project" value="TreeGrafter"/>
</dbReference>
<keyword evidence="18" id="KW-1133">Transmembrane helix</keyword>
<feature type="disulfide bond" evidence="17">
    <location>
        <begin position="275"/>
        <end position="289"/>
    </location>
</feature>
<keyword evidence="18" id="KW-0812">Transmembrane</keyword>
<evidence type="ECO:0000256" key="5">
    <source>
        <dbReference type="ARBA" id="ARBA00023157"/>
    </source>
</evidence>
<evidence type="ECO:0000256" key="10">
    <source>
        <dbReference type="ARBA" id="ARBA00043675"/>
    </source>
</evidence>
<evidence type="ECO:0000256" key="8">
    <source>
        <dbReference type="ARBA" id="ARBA00042300"/>
    </source>
</evidence>
<evidence type="ECO:0000256" key="3">
    <source>
        <dbReference type="ARBA" id="ARBA00022525"/>
    </source>
</evidence>
<feature type="disulfide bond" evidence="17">
    <location>
        <begin position="229"/>
        <end position="472"/>
    </location>
</feature>
<dbReference type="PANTHER" id="PTHR20963">
    <property type="entry name" value="MULTIPLE INOSITOL POLYPHOSPHATE PHOSPHATASE-RELATED"/>
    <property type="match status" value="1"/>
</dbReference>
<sequence>MAVKDGDVEQGLLSGLKKQQHSTWTILRSYKRIVMIAASLTVLVGLVCLAQGSPSSSVKPVTPTLNVPAEIQHSWAQYSPYFAADQYRAPSKGCEVTQVNIIQRHGARFPTSGAATRIKSALAKLTSVSNFTDPRLNFIKTFTYDLGSDDLVSFGAAQSFDSALEVHQRYSHLVSAKNVPFVRASSSERVVASAVNWTQGFAAATHVYTPKVDLILEEAANDTLDDAMCPQAGSSDTQTTQWLSVYGPSIAASLNAGAPGANLTNVDVYNLISLCPFDTVFHEKRSPWCDLFATEKGAFSGFAYSGDLDKYYNTGYGQDLGPVQGVGYVNELIARLTGTAVHDNTQTNRTLDANPATFPLNRTIYADFSHDNQMIAIYAAMGLFKQATALNTTNPYSSSKRTWFASRLVPFSARMVVEKLQCGKTQNVRILVNDAVQPLEFCGSGNGLCTVDAFVKSQSYSRNNGEGDFERCFA</sequence>
<feature type="active site" description="Nucleophile" evidence="16">
    <location>
        <position position="105"/>
    </location>
</feature>
<evidence type="ECO:0000256" key="13">
    <source>
        <dbReference type="ARBA" id="ARBA00043788"/>
    </source>
</evidence>
<dbReference type="GO" id="GO:0016158">
    <property type="term" value="F:inositol hexakisphosphate 3-phosphatase activity"/>
    <property type="evidence" value="ECO:0007669"/>
    <property type="project" value="UniProtKB-EC"/>
</dbReference>
<evidence type="ECO:0000256" key="7">
    <source>
        <dbReference type="ARBA" id="ARBA00041857"/>
    </source>
</evidence>
<dbReference type="PIRSF" id="PIRSF000894">
    <property type="entry name" value="Acid_phosphatase"/>
    <property type="match status" value="1"/>
</dbReference>
<evidence type="ECO:0000256" key="17">
    <source>
        <dbReference type="PIRSR" id="PIRSR000894-2"/>
    </source>
</evidence>
<dbReference type="Gene3D" id="3.40.50.1240">
    <property type="entry name" value="Phosphoglycerate mutase-like"/>
    <property type="match status" value="1"/>
</dbReference>
<name>A0AAW0GXA6_9APHY</name>
<evidence type="ECO:0000256" key="6">
    <source>
        <dbReference type="ARBA" id="ARBA00023180"/>
    </source>
</evidence>
<feature type="disulfide bond" evidence="17">
    <location>
        <begin position="442"/>
        <end position="449"/>
    </location>
</feature>
<dbReference type="InterPro" id="IPR029033">
    <property type="entry name" value="His_PPase_superfam"/>
</dbReference>
<keyword evidence="4" id="KW-0378">Hydrolase</keyword>
<dbReference type="PROSITE" id="PS00616">
    <property type="entry name" value="HIS_ACID_PHOSPHAT_1"/>
    <property type="match status" value="1"/>
</dbReference>
<feature type="active site" description="Proton donor" evidence="16">
    <location>
        <position position="371"/>
    </location>
</feature>
<comment type="subcellular location">
    <subcellularLocation>
        <location evidence="1">Secreted</location>
    </subcellularLocation>
</comment>
<comment type="catalytic activity">
    <reaction evidence="13">
        <text>1D-myo-inositol hexakisphosphate + H2O = 1D-myo-inositol 1,2,4,5,6-pentakisphosphate + phosphate</text>
        <dbReference type="Rhea" id="RHEA:16989"/>
        <dbReference type="ChEBI" id="CHEBI:15377"/>
        <dbReference type="ChEBI" id="CHEBI:43474"/>
        <dbReference type="ChEBI" id="CHEBI:57798"/>
        <dbReference type="ChEBI" id="CHEBI:58130"/>
        <dbReference type="EC" id="3.1.3.8"/>
    </reaction>
    <physiologicalReaction direction="left-to-right" evidence="13">
        <dbReference type="Rhea" id="RHEA:16990"/>
    </physiologicalReaction>
</comment>
<keyword evidence="18" id="KW-0472">Membrane</keyword>
<comment type="catalytic activity">
    <reaction evidence="11">
        <text>1D-myo-inositol 1,2,6-trisphosphate + H2O = 1D-myo-inositol 1,2-bisphosphate + phosphate</text>
        <dbReference type="Rhea" id="RHEA:77131"/>
        <dbReference type="ChEBI" id="CHEBI:15377"/>
        <dbReference type="ChEBI" id="CHEBI:43474"/>
        <dbReference type="ChEBI" id="CHEBI:195537"/>
        <dbReference type="ChEBI" id="CHEBI:195539"/>
    </reaction>
    <physiologicalReaction direction="left-to-right" evidence="11">
        <dbReference type="Rhea" id="RHEA:77132"/>
    </physiologicalReaction>
</comment>